<gene>
    <name evidence="2" type="ORF">GPLA_2742</name>
</gene>
<keyword evidence="1" id="KW-0472">Membrane</keyword>
<keyword evidence="1" id="KW-0812">Transmembrane</keyword>
<dbReference type="OrthoDB" id="5879475at2"/>
<dbReference type="Proteomes" id="UP000006322">
    <property type="component" value="Unassembled WGS sequence"/>
</dbReference>
<keyword evidence="1" id="KW-1133">Transmembrane helix</keyword>
<evidence type="ECO:0000313" key="3">
    <source>
        <dbReference type="Proteomes" id="UP000006322"/>
    </source>
</evidence>
<feature type="transmembrane region" description="Helical" evidence="1">
    <location>
        <begin position="54"/>
        <end position="75"/>
    </location>
</feature>
<keyword evidence="3" id="KW-1185">Reference proteome</keyword>
<evidence type="ECO:0000313" key="2">
    <source>
        <dbReference type="EMBL" id="GAC33636.1"/>
    </source>
</evidence>
<dbReference type="RefSeq" id="WP_007105412.1">
    <property type="nucleotide sequence ID" value="NZ_BAER01000067.1"/>
</dbReference>
<dbReference type="AlphaFoldDB" id="K6ZC03"/>
<proteinExistence type="predicted"/>
<reference evidence="3" key="1">
    <citation type="journal article" date="2014" name="Environ. Microbiol.">
        <title>Comparative genomics of the marine bacterial genus Glaciecola reveals the high degree of genomic diversity and genomic characteristic for cold adaptation.</title>
        <authorList>
            <person name="Qin Q.L."/>
            <person name="Xie B.B."/>
            <person name="Yu Y."/>
            <person name="Shu Y.L."/>
            <person name="Rong J.C."/>
            <person name="Zhang Y.J."/>
            <person name="Zhao D.L."/>
            <person name="Chen X.L."/>
            <person name="Zhang X.Y."/>
            <person name="Chen B."/>
            <person name="Zhou B.C."/>
            <person name="Zhang Y.Z."/>
        </authorList>
    </citation>
    <scope>NUCLEOTIDE SEQUENCE [LARGE SCALE GENOMIC DNA]</scope>
    <source>
        <strain evidence="3">LMG 21857</strain>
    </source>
</reference>
<comment type="caution">
    <text evidence="2">The sequence shown here is derived from an EMBL/GenBank/DDBJ whole genome shotgun (WGS) entry which is preliminary data.</text>
</comment>
<name>K6ZC03_9ALTE</name>
<evidence type="ECO:0000256" key="1">
    <source>
        <dbReference type="SAM" id="Phobius"/>
    </source>
</evidence>
<accession>K6ZC03</accession>
<feature type="transmembrane region" description="Helical" evidence="1">
    <location>
        <begin position="12"/>
        <end position="34"/>
    </location>
</feature>
<protein>
    <submittedName>
        <fullName evidence="2">Uncharacterized protein</fullName>
    </submittedName>
</protein>
<organism evidence="2 3">
    <name type="scientific">Paraglaciecola polaris LMG 21857</name>
    <dbReference type="NCBI Taxonomy" id="1129793"/>
    <lineage>
        <taxon>Bacteria</taxon>
        <taxon>Pseudomonadati</taxon>
        <taxon>Pseudomonadota</taxon>
        <taxon>Gammaproteobacteria</taxon>
        <taxon>Alteromonadales</taxon>
        <taxon>Alteromonadaceae</taxon>
        <taxon>Paraglaciecola</taxon>
    </lineage>
</organism>
<sequence length="81" mass="8973">MKKLPHKFQIPLTVAIMLPIMLTAMPAVMLYSTLPKGAALFEPWLDTVTRMVPFALPTLLVIAGSIRFVVTKWLVQPAPSL</sequence>
<dbReference type="EMBL" id="BAER01000067">
    <property type="protein sequence ID" value="GAC33636.1"/>
    <property type="molecule type" value="Genomic_DNA"/>
</dbReference>